<dbReference type="STRING" id="483547.GSUB_02620"/>
<sequence length="545" mass="60589">MYLDYFGLKEAPFSIAPDPRYLFMSERHREALAHLVYGIRGEGAFVLLTGEVGTGKTTVCRCLLEQLPEDCESAFILNPRVTTSELLATLCDELQISYPDGNQSNKVFIDRINARLLENHAAGRQTVLIIDEAQNLDFDVLEQLRLLTNLETNQRKLLQIILLGQPEFLEMLEQPRLRQLAQRISARYHLTPLTYDEMVGYVHHRLRVAGLPRGGLDLFPPPILRRLHRLSGGIPRLVNLLCDRALLGVYARERSRVDRGILSQAAREIFGGEVRQAGKRAVRATVFALLFVAIAGAGVYFLKSWWVAEPSSSVASVENRDAPEPEKKPVDERHQAQKQAGFSPLVVPEVRGDLEAFERLFAAWGLPGVSVDESRACETAALHGLSCLRDRGTLHALARLDRPAVLTLYGDDGETFYAALVELGENWAVVDVAGEPVKVGLPALERRWLGEFTLFWRPPPGYRGNLRPGDEDPFVSWLDAGLSAAEGQAPVLEGGTRYNDRLERSVKRFQLSRGLDPDGIIGSKTLIQLNSALGGSEPRLKVEGH</sequence>
<dbReference type="PANTHER" id="PTHR35894:SF1">
    <property type="entry name" value="PHOSPHORIBULOKINASE _ URIDINE KINASE FAMILY"/>
    <property type="match status" value="1"/>
</dbReference>
<evidence type="ECO:0000313" key="3">
    <source>
        <dbReference type="EMBL" id="AJF05683.1"/>
    </source>
</evidence>
<evidence type="ECO:0000313" key="4">
    <source>
        <dbReference type="Proteomes" id="UP000035036"/>
    </source>
</evidence>
<accession>A0A0B5FEF1</accession>
<dbReference type="SUPFAM" id="SSF52540">
    <property type="entry name" value="P-loop containing nucleoside triphosphate hydrolases"/>
    <property type="match status" value="1"/>
</dbReference>
<proteinExistence type="predicted"/>
<dbReference type="HOGENOM" id="CLU_024125_2_1_7"/>
<dbReference type="Pfam" id="PF13401">
    <property type="entry name" value="AAA_22"/>
    <property type="match status" value="1"/>
</dbReference>
<dbReference type="Gene3D" id="3.40.50.300">
    <property type="entry name" value="P-loop containing nucleotide triphosphate hydrolases"/>
    <property type="match status" value="1"/>
</dbReference>
<evidence type="ECO:0000259" key="2">
    <source>
        <dbReference type="SMART" id="SM00382"/>
    </source>
</evidence>
<feature type="compositionally biased region" description="Basic and acidic residues" evidence="1">
    <location>
        <begin position="318"/>
        <end position="335"/>
    </location>
</feature>
<keyword evidence="4" id="KW-1185">Reference proteome</keyword>
<gene>
    <name evidence="3" type="ORF">GSUB_02620</name>
</gene>
<dbReference type="EMBL" id="CP010311">
    <property type="protein sequence ID" value="AJF05683.1"/>
    <property type="molecule type" value="Genomic_DNA"/>
</dbReference>
<dbReference type="Gene3D" id="1.10.101.10">
    <property type="entry name" value="PGBD-like superfamily/PGBD"/>
    <property type="match status" value="1"/>
</dbReference>
<dbReference type="RefSeq" id="WP_040199065.1">
    <property type="nucleotide sequence ID" value="NZ_CP010311.1"/>
</dbReference>
<dbReference type="InterPro" id="IPR052026">
    <property type="entry name" value="ExeA_AAA_ATPase_DNA-bind"/>
</dbReference>
<dbReference type="SUPFAM" id="SSF47090">
    <property type="entry name" value="PGBD-like"/>
    <property type="match status" value="1"/>
</dbReference>
<feature type="domain" description="AAA+ ATPase" evidence="2">
    <location>
        <begin position="42"/>
        <end position="187"/>
    </location>
</feature>
<dbReference type="InterPro" id="IPR002477">
    <property type="entry name" value="Peptidoglycan-bd-like"/>
</dbReference>
<organism evidence="3 4">
    <name type="scientific">Geoalkalibacter subterraneus</name>
    <dbReference type="NCBI Taxonomy" id="483547"/>
    <lineage>
        <taxon>Bacteria</taxon>
        <taxon>Pseudomonadati</taxon>
        <taxon>Thermodesulfobacteriota</taxon>
        <taxon>Desulfuromonadia</taxon>
        <taxon>Desulfuromonadales</taxon>
        <taxon>Geoalkalibacteraceae</taxon>
        <taxon>Geoalkalibacter</taxon>
    </lineage>
</organism>
<dbReference type="InterPro" id="IPR036366">
    <property type="entry name" value="PGBDSf"/>
</dbReference>
<dbReference type="PANTHER" id="PTHR35894">
    <property type="entry name" value="GENERAL SECRETION PATHWAY PROTEIN A-RELATED"/>
    <property type="match status" value="1"/>
</dbReference>
<dbReference type="Proteomes" id="UP000035036">
    <property type="component" value="Chromosome"/>
</dbReference>
<dbReference type="InterPro" id="IPR049945">
    <property type="entry name" value="AAA_22"/>
</dbReference>
<dbReference type="InterPro" id="IPR027417">
    <property type="entry name" value="P-loop_NTPase"/>
</dbReference>
<dbReference type="KEGG" id="gsb:GSUB_02620"/>
<dbReference type="Gene3D" id="3.90.70.10">
    <property type="entry name" value="Cysteine proteinases"/>
    <property type="match status" value="1"/>
</dbReference>
<dbReference type="Pfam" id="PF01471">
    <property type="entry name" value="PG_binding_1"/>
    <property type="match status" value="1"/>
</dbReference>
<dbReference type="SMART" id="SM00382">
    <property type="entry name" value="AAA"/>
    <property type="match status" value="1"/>
</dbReference>
<dbReference type="InterPro" id="IPR003593">
    <property type="entry name" value="AAA+_ATPase"/>
</dbReference>
<dbReference type="AlphaFoldDB" id="A0A0B5FEF1"/>
<feature type="region of interest" description="Disordered" evidence="1">
    <location>
        <begin position="316"/>
        <end position="337"/>
    </location>
</feature>
<reference evidence="3 4" key="1">
    <citation type="journal article" date="2015" name="Genome Announc.">
        <title>Genomes of Geoalkalibacter ferrihydriticus Z-0531T and Geoalkalibacter subterraneus Red1T, Two Haloalkaliphilic Metal-Reducing Deltaproteobacteria.</title>
        <authorList>
            <person name="Badalamenti J.P."/>
            <person name="Krajmalnik-Brown R."/>
            <person name="Torres C.I."/>
            <person name="Bond D.R."/>
        </authorList>
    </citation>
    <scope>NUCLEOTIDE SEQUENCE [LARGE SCALE GENOMIC DNA]</scope>
    <source>
        <strain evidence="3 4">Red1</strain>
    </source>
</reference>
<name>A0A0B5FEF1_9BACT</name>
<protein>
    <recommendedName>
        <fullName evidence="2">AAA+ ATPase domain-containing protein</fullName>
    </recommendedName>
</protein>
<dbReference type="InterPro" id="IPR036365">
    <property type="entry name" value="PGBD-like_sf"/>
</dbReference>
<dbReference type="CDD" id="cd00009">
    <property type="entry name" value="AAA"/>
    <property type="match status" value="1"/>
</dbReference>
<dbReference type="GO" id="GO:0016887">
    <property type="term" value="F:ATP hydrolysis activity"/>
    <property type="evidence" value="ECO:0007669"/>
    <property type="project" value="InterPro"/>
</dbReference>
<evidence type="ECO:0000256" key="1">
    <source>
        <dbReference type="SAM" id="MobiDB-lite"/>
    </source>
</evidence>
<dbReference type="OrthoDB" id="9779230at2"/>